<evidence type="ECO:0000256" key="1">
    <source>
        <dbReference type="ARBA" id="ARBA00004413"/>
    </source>
</evidence>
<dbReference type="PANTHER" id="PTHR43484">
    <property type="match status" value="1"/>
</dbReference>
<dbReference type="Pfam" id="PF01052">
    <property type="entry name" value="FliMN_C"/>
    <property type="match status" value="1"/>
</dbReference>
<sequence>MPATAPRAAQTAAAPAQTAAAPPAATARAAADLLVTLLPSTVPLAVAPLGPGQGPSPADSAVVATFVGATSVELVLVAELAVAQALVGDGAAPLSLADALRPALEAAAGAFGPGVLDVAEVRPVGGDLAGDGLEAFALVADGAPQAWFGVRARTKAPVVPQQRDGVERADLRLLYDVDMTLTAEIGRTKLPVRQVLELVPGAVLELDRAAGAPADVMVNGRLIARGEVVVVDEDYGIRITEIVSADAATA</sequence>
<organism evidence="9 10">
    <name type="scientific">Cellulomonas fimi</name>
    <dbReference type="NCBI Taxonomy" id="1708"/>
    <lineage>
        <taxon>Bacteria</taxon>
        <taxon>Bacillati</taxon>
        <taxon>Actinomycetota</taxon>
        <taxon>Actinomycetes</taxon>
        <taxon>Micrococcales</taxon>
        <taxon>Cellulomonadaceae</taxon>
        <taxon>Cellulomonas</taxon>
    </lineage>
</organism>
<dbReference type="RefSeq" id="WP_169325438.1">
    <property type="nucleotide sequence ID" value="NZ_JABCJJ010000022.1"/>
</dbReference>
<reference evidence="9 10" key="1">
    <citation type="submission" date="2020-04" db="EMBL/GenBank/DDBJ databases">
        <title>Sequencing and Assembly of C. fimi.</title>
        <authorList>
            <person name="Ramsey A.R."/>
        </authorList>
    </citation>
    <scope>NUCLEOTIDE SEQUENCE [LARGE SCALE GENOMIC DNA]</scope>
    <source>
        <strain evidence="9 10">SB</strain>
    </source>
</reference>
<feature type="region of interest" description="Disordered" evidence="7">
    <location>
        <begin position="1"/>
        <end position="21"/>
    </location>
</feature>
<keyword evidence="4" id="KW-0145">Chemotaxis</keyword>
<dbReference type="Gene3D" id="2.30.330.10">
    <property type="entry name" value="SpoA-like"/>
    <property type="match status" value="1"/>
</dbReference>
<name>A0A7Y0M0B3_CELFI</name>
<dbReference type="SUPFAM" id="SSF101801">
    <property type="entry name" value="Surface presentation of antigens (SPOA)"/>
    <property type="match status" value="1"/>
</dbReference>
<protein>
    <submittedName>
        <fullName evidence="9">Flagellar motor switch protein FliN</fullName>
    </submittedName>
</protein>
<dbReference type="InterPro" id="IPR051469">
    <property type="entry name" value="FliN/MopA/SpaO"/>
</dbReference>
<comment type="subcellular location">
    <subcellularLocation>
        <location evidence="1">Cell membrane</location>
        <topology evidence="1">Peripheral membrane protein</topology>
        <orientation evidence="1">Cytoplasmic side</orientation>
    </subcellularLocation>
</comment>
<dbReference type="PRINTS" id="PR00956">
    <property type="entry name" value="FLGMOTORFLIN"/>
</dbReference>
<dbReference type="GO" id="GO:0006935">
    <property type="term" value="P:chemotaxis"/>
    <property type="evidence" value="ECO:0007669"/>
    <property type="project" value="UniProtKB-KW"/>
</dbReference>
<dbReference type="GO" id="GO:0071973">
    <property type="term" value="P:bacterial-type flagellum-dependent cell motility"/>
    <property type="evidence" value="ECO:0007669"/>
    <property type="project" value="InterPro"/>
</dbReference>
<dbReference type="PANTHER" id="PTHR43484:SF1">
    <property type="entry name" value="FLAGELLAR MOTOR SWITCH PROTEIN FLIN"/>
    <property type="match status" value="1"/>
</dbReference>
<feature type="domain" description="Flagellar motor switch protein FliN-like C-terminal" evidence="8">
    <location>
        <begin position="173"/>
        <end position="243"/>
    </location>
</feature>
<comment type="similarity">
    <text evidence="2">Belongs to the FliN/MopA/SpaO family.</text>
</comment>
<keyword evidence="5" id="KW-0283">Flagellar rotation</keyword>
<dbReference type="NCBIfam" id="TIGR02480">
    <property type="entry name" value="fliN"/>
    <property type="match status" value="1"/>
</dbReference>
<evidence type="ECO:0000256" key="6">
    <source>
        <dbReference type="ARBA" id="ARBA00023136"/>
    </source>
</evidence>
<keyword evidence="10" id="KW-1185">Reference proteome</keyword>
<evidence type="ECO:0000256" key="4">
    <source>
        <dbReference type="ARBA" id="ARBA00022500"/>
    </source>
</evidence>
<evidence type="ECO:0000256" key="5">
    <source>
        <dbReference type="ARBA" id="ARBA00022779"/>
    </source>
</evidence>
<accession>A0A7Y0M0B3</accession>
<keyword evidence="6" id="KW-0472">Membrane</keyword>
<evidence type="ECO:0000256" key="7">
    <source>
        <dbReference type="SAM" id="MobiDB-lite"/>
    </source>
</evidence>
<dbReference type="EMBL" id="JABCJJ010000022">
    <property type="protein sequence ID" value="NMR21064.1"/>
    <property type="molecule type" value="Genomic_DNA"/>
</dbReference>
<evidence type="ECO:0000313" key="9">
    <source>
        <dbReference type="EMBL" id="NMR21064.1"/>
    </source>
</evidence>
<dbReference type="GO" id="GO:0009425">
    <property type="term" value="C:bacterial-type flagellum basal body"/>
    <property type="evidence" value="ECO:0007669"/>
    <property type="project" value="InterPro"/>
</dbReference>
<evidence type="ECO:0000313" key="10">
    <source>
        <dbReference type="Proteomes" id="UP000562124"/>
    </source>
</evidence>
<dbReference type="InterPro" id="IPR036429">
    <property type="entry name" value="SpoA-like_sf"/>
</dbReference>
<dbReference type="AlphaFoldDB" id="A0A7Y0M0B3"/>
<dbReference type="GO" id="GO:0003774">
    <property type="term" value="F:cytoskeletal motor activity"/>
    <property type="evidence" value="ECO:0007669"/>
    <property type="project" value="InterPro"/>
</dbReference>
<dbReference type="InterPro" id="IPR001543">
    <property type="entry name" value="FliN-like_C"/>
</dbReference>
<keyword evidence="3" id="KW-1003">Cell membrane</keyword>
<dbReference type="InterPro" id="IPR012826">
    <property type="entry name" value="FliN"/>
</dbReference>
<evidence type="ECO:0000256" key="2">
    <source>
        <dbReference type="ARBA" id="ARBA00009226"/>
    </source>
</evidence>
<evidence type="ECO:0000256" key="3">
    <source>
        <dbReference type="ARBA" id="ARBA00022475"/>
    </source>
</evidence>
<keyword evidence="9" id="KW-0282">Flagellum</keyword>
<dbReference type="GO" id="GO:0005886">
    <property type="term" value="C:plasma membrane"/>
    <property type="evidence" value="ECO:0007669"/>
    <property type="project" value="UniProtKB-SubCell"/>
</dbReference>
<keyword evidence="9" id="KW-0969">Cilium</keyword>
<keyword evidence="9" id="KW-0966">Cell projection</keyword>
<dbReference type="InterPro" id="IPR001172">
    <property type="entry name" value="FliN_T3SS_HrcQb"/>
</dbReference>
<gene>
    <name evidence="9" type="primary">fliN</name>
    <name evidence="9" type="ORF">HIR71_12675</name>
</gene>
<comment type="caution">
    <text evidence="9">The sequence shown here is derived from an EMBL/GenBank/DDBJ whole genome shotgun (WGS) entry which is preliminary data.</text>
</comment>
<proteinExistence type="inferred from homology"/>
<dbReference type="Proteomes" id="UP000562124">
    <property type="component" value="Unassembled WGS sequence"/>
</dbReference>
<evidence type="ECO:0000259" key="8">
    <source>
        <dbReference type="Pfam" id="PF01052"/>
    </source>
</evidence>